<dbReference type="Pfam" id="PF04892">
    <property type="entry name" value="VanZ"/>
    <property type="match status" value="1"/>
</dbReference>
<feature type="transmembrane region" description="Helical" evidence="1">
    <location>
        <begin position="137"/>
        <end position="159"/>
    </location>
</feature>
<evidence type="ECO:0000259" key="2">
    <source>
        <dbReference type="Pfam" id="PF04892"/>
    </source>
</evidence>
<evidence type="ECO:0000313" key="3">
    <source>
        <dbReference type="EMBL" id="MSS42685.1"/>
    </source>
</evidence>
<dbReference type="EMBL" id="VULR01000003">
    <property type="protein sequence ID" value="MSS42685.1"/>
    <property type="molecule type" value="Genomic_DNA"/>
</dbReference>
<comment type="caution">
    <text evidence="3">The sequence shown here is derived from an EMBL/GenBank/DDBJ whole genome shotgun (WGS) entry which is preliminary data.</text>
</comment>
<name>A0A844FFD5_9FIRM</name>
<dbReference type="OrthoDB" id="9805025at2"/>
<dbReference type="PANTHER" id="PTHR36834">
    <property type="entry name" value="MEMBRANE PROTEIN-RELATED"/>
    <property type="match status" value="1"/>
</dbReference>
<dbReference type="PANTHER" id="PTHR36834:SF1">
    <property type="entry name" value="INTEGRAL MEMBRANE PROTEIN"/>
    <property type="match status" value="1"/>
</dbReference>
<reference evidence="3 4" key="1">
    <citation type="submission" date="2019-08" db="EMBL/GenBank/DDBJ databases">
        <title>In-depth cultivation of the pig gut microbiome towards novel bacterial diversity and tailored functional studies.</title>
        <authorList>
            <person name="Wylensek D."/>
            <person name="Hitch T.C.A."/>
            <person name="Clavel T."/>
        </authorList>
    </citation>
    <scope>NUCLEOTIDE SEQUENCE [LARGE SCALE GENOMIC DNA]</scope>
    <source>
        <strain evidence="3 4">Med78-601-WT-4W-RMD-3</strain>
    </source>
</reference>
<feature type="transmembrane region" description="Helical" evidence="1">
    <location>
        <begin position="171"/>
        <end position="192"/>
    </location>
</feature>
<sequence length="221" mass="26023">MNKTINSYSKNSLFERMILMIDFDIITILISTIILFIFIYIIKTKTEKNNMYILFFSIFYIYMIFVLKYTIFPIPVDNEYLNIIRQDSRFLNNINLIPFNFGLMDTLSYEQILLNILLTIPFGFGISFITKITKKKIIFLGISIGLIIEGLQLLIGLIVNYAYRYVDINDIIMNFIGTIIGYLLFILFSNIFTKIINNKDIELNNFLKYIYNVCESKKEEA</sequence>
<evidence type="ECO:0000256" key="1">
    <source>
        <dbReference type="SAM" id="Phobius"/>
    </source>
</evidence>
<protein>
    <submittedName>
        <fullName evidence="3">VanZ family protein</fullName>
    </submittedName>
</protein>
<feature type="transmembrane region" description="Helical" evidence="1">
    <location>
        <begin position="52"/>
        <end position="72"/>
    </location>
</feature>
<keyword evidence="1" id="KW-1133">Transmembrane helix</keyword>
<feature type="transmembrane region" description="Helical" evidence="1">
    <location>
        <begin position="112"/>
        <end position="130"/>
    </location>
</feature>
<keyword evidence="1" id="KW-0472">Membrane</keyword>
<feature type="domain" description="VanZ-like" evidence="2">
    <location>
        <begin position="59"/>
        <end position="188"/>
    </location>
</feature>
<gene>
    <name evidence="3" type="ORF">FYJ27_02915</name>
</gene>
<proteinExistence type="predicted"/>
<organism evidence="3 4">
    <name type="scientific">Anaerosalibacter bizertensis</name>
    <dbReference type="NCBI Taxonomy" id="932217"/>
    <lineage>
        <taxon>Bacteria</taxon>
        <taxon>Bacillati</taxon>
        <taxon>Bacillota</taxon>
        <taxon>Tissierellia</taxon>
        <taxon>Tissierellales</taxon>
        <taxon>Sporanaerobacteraceae</taxon>
        <taxon>Anaerosalibacter</taxon>
    </lineage>
</organism>
<evidence type="ECO:0000313" key="4">
    <source>
        <dbReference type="Proteomes" id="UP000462760"/>
    </source>
</evidence>
<dbReference type="AlphaFoldDB" id="A0A844FFD5"/>
<keyword evidence="1" id="KW-0812">Transmembrane</keyword>
<accession>A0A844FFD5</accession>
<dbReference type="InterPro" id="IPR053150">
    <property type="entry name" value="Teicoplanin_resist-assoc"/>
</dbReference>
<dbReference type="InterPro" id="IPR006976">
    <property type="entry name" value="VanZ-like"/>
</dbReference>
<dbReference type="Proteomes" id="UP000462760">
    <property type="component" value="Unassembled WGS sequence"/>
</dbReference>
<feature type="transmembrane region" description="Helical" evidence="1">
    <location>
        <begin position="17"/>
        <end position="40"/>
    </location>
</feature>